<reference evidence="3" key="1">
    <citation type="journal article" date="2019" name="Int. J. Syst. Evol. Microbiol.">
        <title>The Global Catalogue of Microorganisms (GCM) 10K type strain sequencing project: providing services to taxonomists for standard genome sequencing and annotation.</title>
        <authorList>
            <consortium name="The Broad Institute Genomics Platform"/>
            <consortium name="The Broad Institute Genome Sequencing Center for Infectious Disease"/>
            <person name="Wu L."/>
            <person name="Ma J."/>
        </authorList>
    </citation>
    <scope>NUCLEOTIDE SEQUENCE [LARGE SCALE GENOMIC DNA]</scope>
    <source>
        <strain evidence="3">CCUG 61485</strain>
    </source>
</reference>
<dbReference type="SMART" id="SM00507">
    <property type="entry name" value="HNHc"/>
    <property type="match status" value="1"/>
</dbReference>
<sequence>MKLRNCFREPIKEIFQAAEYLNQAVSFHENGEFLKAENLILKADIPEIREWTESLWGKNSPYLNFEKTVDSPPILKKEERIETRMPNKALKEKIIERDGYNCVFCGTPVIRAEIRKIIQQFYPKALKWERKNIDQHSAFQAMWLQYDHLLPHSRGGNNDLNNLVITCAPCNFARMQYTLSEVSLLNPLNRERTNYEWDGLERIKKIVVRNLI</sequence>
<evidence type="ECO:0000259" key="1">
    <source>
        <dbReference type="SMART" id="SM00507"/>
    </source>
</evidence>
<keyword evidence="3" id="KW-1185">Reference proteome</keyword>
<dbReference type="Gene3D" id="1.10.30.50">
    <property type="match status" value="1"/>
</dbReference>
<keyword evidence="2" id="KW-0540">Nuclease</keyword>
<dbReference type="Pfam" id="PF14279">
    <property type="entry name" value="HNH_5"/>
    <property type="match status" value="1"/>
</dbReference>
<dbReference type="EMBL" id="JBHTMY010000002">
    <property type="protein sequence ID" value="MFD1315258.1"/>
    <property type="molecule type" value="Genomic_DNA"/>
</dbReference>
<comment type="caution">
    <text evidence="2">The sequence shown here is derived from an EMBL/GenBank/DDBJ whole genome shotgun (WGS) entry which is preliminary data.</text>
</comment>
<proteinExistence type="predicted"/>
<dbReference type="PANTHER" id="PTHR33877">
    <property type="entry name" value="SLL1193 PROTEIN"/>
    <property type="match status" value="1"/>
</dbReference>
<dbReference type="GO" id="GO:0004519">
    <property type="term" value="F:endonuclease activity"/>
    <property type="evidence" value="ECO:0007669"/>
    <property type="project" value="UniProtKB-KW"/>
</dbReference>
<protein>
    <submittedName>
        <fullName evidence="2">HNH endonuclease</fullName>
    </submittedName>
</protein>
<dbReference type="InterPro" id="IPR052892">
    <property type="entry name" value="NA-targeting_endonuclease"/>
</dbReference>
<dbReference type="RefSeq" id="WP_377177233.1">
    <property type="nucleotide sequence ID" value="NZ_JBHTMY010000002.1"/>
</dbReference>
<keyword evidence="2" id="KW-0255">Endonuclease</keyword>
<gene>
    <name evidence="2" type="ORF">ACFQ39_06480</name>
</gene>
<dbReference type="InterPro" id="IPR029471">
    <property type="entry name" value="HNH_5"/>
</dbReference>
<feature type="domain" description="HNH nuclease" evidence="1">
    <location>
        <begin position="117"/>
        <end position="172"/>
    </location>
</feature>
<dbReference type="CDD" id="cd00085">
    <property type="entry name" value="HNHc"/>
    <property type="match status" value="1"/>
</dbReference>
<evidence type="ECO:0000313" key="3">
    <source>
        <dbReference type="Proteomes" id="UP001597201"/>
    </source>
</evidence>
<keyword evidence="2" id="KW-0378">Hydrolase</keyword>
<accession>A0ABW3Y1B5</accession>
<evidence type="ECO:0000313" key="2">
    <source>
        <dbReference type="EMBL" id="MFD1315258.1"/>
    </source>
</evidence>
<dbReference type="PANTHER" id="PTHR33877:SF2">
    <property type="entry name" value="OS07G0170200 PROTEIN"/>
    <property type="match status" value="1"/>
</dbReference>
<organism evidence="2 3">
    <name type="scientific">Namhaeicola litoreus</name>
    <dbReference type="NCBI Taxonomy" id="1052145"/>
    <lineage>
        <taxon>Bacteria</taxon>
        <taxon>Pseudomonadati</taxon>
        <taxon>Bacteroidota</taxon>
        <taxon>Flavobacteriia</taxon>
        <taxon>Flavobacteriales</taxon>
        <taxon>Flavobacteriaceae</taxon>
        <taxon>Namhaeicola</taxon>
    </lineage>
</organism>
<dbReference type="Proteomes" id="UP001597201">
    <property type="component" value="Unassembled WGS sequence"/>
</dbReference>
<name>A0ABW3Y1B5_9FLAO</name>
<dbReference type="InterPro" id="IPR003615">
    <property type="entry name" value="HNH_nuc"/>
</dbReference>